<evidence type="ECO:0000256" key="7">
    <source>
        <dbReference type="ARBA" id="ARBA00023136"/>
    </source>
</evidence>
<dbReference type="GO" id="GO:0071555">
    <property type="term" value="P:cell wall organization"/>
    <property type="evidence" value="ECO:0007669"/>
    <property type="project" value="UniProtKB-KW"/>
</dbReference>
<gene>
    <name evidence="9" type="ORF">FKV25_06130</name>
</gene>
<feature type="non-terminal residue" evidence="9">
    <location>
        <position position="1"/>
    </location>
</feature>
<evidence type="ECO:0000256" key="4">
    <source>
        <dbReference type="ARBA" id="ARBA00022960"/>
    </source>
</evidence>
<dbReference type="PANTHER" id="PTHR32282">
    <property type="entry name" value="BINDING PROTEIN TRANSPEPTIDASE, PUTATIVE-RELATED"/>
    <property type="match status" value="1"/>
</dbReference>
<dbReference type="SUPFAM" id="SSF56601">
    <property type="entry name" value="beta-lactamase/transpeptidase-like"/>
    <property type="match status" value="1"/>
</dbReference>
<keyword evidence="3" id="KW-0812">Transmembrane</keyword>
<dbReference type="EMBL" id="VICE01000057">
    <property type="protein sequence ID" value="TQD47065.1"/>
    <property type="molecule type" value="Genomic_DNA"/>
</dbReference>
<name>A0A508AIV3_9GAMM</name>
<dbReference type="Gene3D" id="3.40.710.10">
    <property type="entry name" value="DD-peptidase/beta-lactamase superfamily"/>
    <property type="match status" value="1"/>
</dbReference>
<evidence type="ECO:0000256" key="5">
    <source>
        <dbReference type="ARBA" id="ARBA00022984"/>
    </source>
</evidence>
<keyword evidence="5" id="KW-0573">Peptidoglycan synthesis</keyword>
<keyword evidence="4" id="KW-0133">Cell shape</keyword>
<evidence type="ECO:0000256" key="1">
    <source>
        <dbReference type="ARBA" id="ARBA00022676"/>
    </source>
</evidence>
<keyword evidence="1" id="KW-0328">Glycosyltransferase</keyword>
<dbReference type="GO" id="GO:0009252">
    <property type="term" value="P:peptidoglycan biosynthetic process"/>
    <property type="evidence" value="ECO:0007669"/>
    <property type="project" value="UniProtKB-KW"/>
</dbReference>
<evidence type="ECO:0000256" key="2">
    <source>
        <dbReference type="ARBA" id="ARBA00022679"/>
    </source>
</evidence>
<dbReference type="GO" id="GO:0008360">
    <property type="term" value="P:regulation of cell shape"/>
    <property type="evidence" value="ECO:0007669"/>
    <property type="project" value="UniProtKB-KW"/>
</dbReference>
<protein>
    <submittedName>
        <fullName evidence="9">Peptidase</fullName>
    </submittedName>
</protein>
<dbReference type="GO" id="GO:0008955">
    <property type="term" value="F:peptidoglycan glycosyltransferase activity"/>
    <property type="evidence" value="ECO:0007669"/>
    <property type="project" value="TreeGrafter"/>
</dbReference>
<evidence type="ECO:0000256" key="3">
    <source>
        <dbReference type="ARBA" id="ARBA00022692"/>
    </source>
</evidence>
<evidence type="ECO:0000256" key="8">
    <source>
        <dbReference type="ARBA" id="ARBA00023316"/>
    </source>
</evidence>
<dbReference type="Proteomes" id="UP000318212">
    <property type="component" value="Unassembled WGS sequence"/>
</dbReference>
<keyword evidence="8" id="KW-0961">Cell wall biogenesis/degradation</keyword>
<evidence type="ECO:0000313" key="10">
    <source>
        <dbReference type="Proteomes" id="UP000318212"/>
    </source>
</evidence>
<dbReference type="InterPro" id="IPR050396">
    <property type="entry name" value="Glycosyltr_51/Transpeptidase"/>
</dbReference>
<keyword evidence="2" id="KW-0808">Transferase</keyword>
<dbReference type="PANTHER" id="PTHR32282:SF27">
    <property type="entry name" value="PENICILLIN-BINDING PROTEIN 1A"/>
    <property type="match status" value="1"/>
</dbReference>
<evidence type="ECO:0000313" key="9">
    <source>
        <dbReference type="EMBL" id="TQD47065.1"/>
    </source>
</evidence>
<sequence>PRLAADGTPLETVDAPRVIDNRVAYQVVSMLRDVVLRGTGTAAKVLGREDIGGKTGSTNDYRDAWFSGMGGQFVTTVWVGRDNFQSLGRGEYGGRAALPIWIDYMRVATKDQPITPNPPPADMVKVSVSADGRLLPDGSGGVTEWVKTEDLERMQTYVQYDDDSVPAEESFDIF</sequence>
<proteinExistence type="predicted"/>
<comment type="caution">
    <text evidence="9">The sequence shown here is derived from an EMBL/GenBank/DDBJ whole genome shotgun (WGS) entry which is preliminary data.</text>
</comment>
<evidence type="ECO:0000256" key="6">
    <source>
        <dbReference type="ARBA" id="ARBA00022989"/>
    </source>
</evidence>
<keyword evidence="6" id="KW-1133">Transmembrane helix</keyword>
<keyword evidence="10" id="KW-1185">Reference proteome</keyword>
<keyword evidence="7" id="KW-0472">Membrane</keyword>
<dbReference type="GO" id="GO:0030288">
    <property type="term" value="C:outer membrane-bounded periplasmic space"/>
    <property type="evidence" value="ECO:0007669"/>
    <property type="project" value="TreeGrafter"/>
</dbReference>
<accession>A0A508AIV3</accession>
<dbReference type="InterPro" id="IPR012338">
    <property type="entry name" value="Beta-lactam/transpept-like"/>
</dbReference>
<dbReference type="AlphaFoldDB" id="A0A508AIV3"/>
<organism evidence="9 10">
    <name type="scientific">Marilutibacter aestuarii</name>
    <dbReference type="NCBI Taxonomy" id="1706195"/>
    <lineage>
        <taxon>Bacteria</taxon>
        <taxon>Pseudomonadati</taxon>
        <taxon>Pseudomonadota</taxon>
        <taxon>Gammaproteobacteria</taxon>
        <taxon>Lysobacterales</taxon>
        <taxon>Lysobacteraceae</taxon>
        <taxon>Marilutibacter</taxon>
    </lineage>
</organism>
<reference evidence="9 10" key="1">
    <citation type="submission" date="2019-06" db="EMBL/GenBank/DDBJ databases">
        <title>Lysobacter alkalisoli sp. nov. isolated from saline soil.</title>
        <authorList>
            <person name="Sun J.-Q."/>
            <person name="Xu L."/>
        </authorList>
    </citation>
    <scope>NUCLEOTIDE SEQUENCE [LARGE SCALE GENOMIC DNA]</scope>
    <source>
        <strain evidence="9 10">JCM 31130</strain>
    </source>
</reference>